<feature type="compositionally biased region" description="Basic and acidic residues" evidence="3">
    <location>
        <begin position="555"/>
        <end position="564"/>
    </location>
</feature>
<dbReference type="Pfam" id="PF18990">
    <property type="entry name" value="DUF5723"/>
    <property type="match status" value="1"/>
</dbReference>
<dbReference type="PANTHER" id="PTHR10199:SF110">
    <property type="entry name" value="TSP C-TERMINAL DOMAIN-CONTAINING PROTEIN"/>
    <property type="match status" value="1"/>
</dbReference>
<dbReference type="RefSeq" id="WP_215240514.1">
    <property type="nucleotide sequence ID" value="NZ_CAJRAF010000002.1"/>
</dbReference>
<keyword evidence="1 4" id="KW-0732">Signal</keyword>
<reference evidence="6" key="1">
    <citation type="submission" date="2021-04" db="EMBL/GenBank/DDBJ databases">
        <authorList>
            <person name="Rodrigo-Torres L."/>
            <person name="Arahal R. D."/>
            <person name="Lucena T."/>
        </authorList>
    </citation>
    <scope>NUCLEOTIDE SEQUENCE</scope>
    <source>
        <strain evidence="6">CECT 9275</strain>
    </source>
</reference>
<dbReference type="GO" id="GO:0005509">
    <property type="term" value="F:calcium ion binding"/>
    <property type="evidence" value="ECO:0007669"/>
    <property type="project" value="InterPro"/>
</dbReference>
<evidence type="ECO:0000313" key="6">
    <source>
        <dbReference type="EMBL" id="CAG5007688.1"/>
    </source>
</evidence>
<dbReference type="InterPro" id="IPR028974">
    <property type="entry name" value="TSP_type-3_rpt"/>
</dbReference>
<keyword evidence="2" id="KW-0106">Calcium</keyword>
<evidence type="ECO:0000256" key="2">
    <source>
        <dbReference type="ARBA" id="ARBA00022837"/>
    </source>
</evidence>
<name>A0A916JFV8_9BACT</name>
<dbReference type="AlphaFoldDB" id="A0A916JFV8"/>
<feature type="domain" description="DUF5723" evidence="5">
    <location>
        <begin position="46"/>
        <end position="416"/>
    </location>
</feature>
<evidence type="ECO:0000313" key="7">
    <source>
        <dbReference type="Proteomes" id="UP000680038"/>
    </source>
</evidence>
<sequence>MRKILLFFFLSASFSYGQSMNGLQLDNYAGVHSVYLNPSAIASSHWKAHLNVGFGSFMASTNRLSQETVLFSGKSYKIDDTKYGVIQNELRGPGVMVQLRNNHALAITTRYRSAQSFTGNYQVVDWLRGDVKELTDMAGSINLKNEAFSEYAVSYAAPVYEKDKHFLKVGATFKLLYGWQTASIQSAGSFQSGTSGTAIYNATGFQGHHSDLAFTSDLKIAEALKGSTPGKGSGIDIGVTYEYRPNAEGNQYLLNGKNRFDPTVANYLVKAGISVTDIGKINYNKTANYAATTLSGNFDPLSYQGLKSSQDFHNQLANDLGLEGKATERKITVKLPQVITIQADVNLGKGLFVGGVWILPKAKSIENLRTSSVISIGPRYEKNDFGFSLTGQYYGTFKRAAIGTNLRLGIVTLGTDNLLGLFKKNGLNPHVYAGFFIPLGKWTREKDDDQDNVSNRLDQCPDIAGLWAFKGCPDTDGDGIEDRFDKCPEEAGPKETNGCPDSDKDGIFDKNDACPHEAGLARFNGCPDTDNDGVPNHEDECPQLAGAPELGGCPDTDKDGIKDSQDKCKDAAGLKELDGCPLINLTQNLAQSADKELTARIAKALESSPSLPENLKNDLNAWFTKHPNGSVKLTFSGTDQEMILRIAGYYKDELTTLVGNRVTAAVAITQAGTVGLKTELVP</sequence>
<dbReference type="InterPro" id="IPR003367">
    <property type="entry name" value="Thrombospondin_3-like_rpt"/>
</dbReference>
<organism evidence="6 7">
    <name type="scientific">Dyadobacter helix</name>
    <dbReference type="NCBI Taxonomy" id="2822344"/>
    <lineage>
        <taxon>Bacteria</taxon>
        <taxon>Pseudomonadati</taxon>
        <taxon>Bacteroidota</taxon>
        <taxon>Cytophagia</taxon>
        <taxon>Cytophagales</taxon>
        <taxon>Spirosomataceae</taxon>
        <taxon>Dyadobacter</taxon>
    </lineage>
</organism>
<dbReference type="Gene3D" id="4.10.1080.10">
    <property type="entry name" value="TSP type-3 repeat"/>
    <property type="match status" value="1"/>
</dbReference>
<comment type="caution">
    <text evidence="6">The sequence shown here is derived from an EMBL/GenBank/DDBJ whole genome shotgun (WGS) entry which is preliminary data.</text>
</comment>
<protein>
    <recommendedName>
        <fullName evidence="5">DUF5723 domain-containing protein</fullName>
    </recommendedName>
</protein>
<feature type="chain" id="PRO_5037549304" description="DUF5723 domain-containing protein" evidence="4">
    <location>
        <begin position="18"/>
        <end position="682"/>
    </location>
</feature>
<feature type="signal peptide" evidence="4">
    <location>
        <begin position="1"/>
        <end position="17"/>
    </location>
</feature>
<dbReference type="Pfam" id="PF02412">
    <property type="entry name" value="TSP_3"/>
    <property type="match status" value="3"/>
</dbReference>
<evidence type="ECO:0000259" key="5">
    <source>
        <dbReference type="Pfam" id="PF18990"/>
    </source>
</evidence>
<dbReference type="SUPFAM" id="SSF103647">
    <property type="entry name" value="TSP type-3 repeat"/>
    <property type="match status" value="1"/>
</dbReference>
<keyword evidence="7" id="KW-1185">Reference proteome</keyword>
<dbReference type="EMBL" id="CAJRAF010000002">
    <property type="protein sequence ID" value="CAG5007688.1"/>
    <property type="molecule type" value="Genomic_DNA"/>
</dbReference>
<gene>
    <name evidence="6" type="ORF">DYBT9275_04104</name>
</gene>
<evidence type="ECO:0000256" key="1">
    <source>
        <dbReference type="ARBA" id="ARBA00022729"/>
    </source>
</evidence>
<dbReference type="PANTHER" id="PTHR10199">
    <property type="entry name" value="THROMBOSPONDIN"/>
    <property type="match status" value="1"/>
</dbReference>
<dbReference type="GO" id="GO:0007155">
    <property type="term" value="P:cell adhesion"/>
    <property type="evidence" value="ECO:0007669"/>
    <property type="project" value="InterPro"/>
</dbReference>
<proteinExistence type="predicted"/>
<dbReference type="Proteomes" id="UP000680038">
    <property type="component" value="Unassembled WGS sequence"/>
</dbReference>
<dbReference type="InterPro" id="IPR043781">
    <property type="entry name" value="DUF5723"/>
</dbReference>
<feature type="region of interest" description="Disordered" evidence="3">
    <location>
        <begin position="543"/>
        <end position="564"/>
    </location>
</feature>
<accession>A0A916JFV8</accession>
<evidence type="ECO:0000256" key="3">
    <source>
        <dbReference type="SAM" id="MobiDB-lite"/>
    </source>
</evidence>
<evidence type="ECO:0000256" key="4">
    <source>
        <dbReference type="SAM" id="SignalP"/>
    </source>
</evidence>